<keyword evidence="3" id="KW-0808">Transferase</keyword>
<comment type="caution">
    <text evidence="3">The sequence shown here is derived from an EMBL/GenBank/DDBJ whole genome shotgun (WGS) entry which is preliminary data.</text>
</comment>
<dbReference type="AlphaFoldDB" id="A0A2S9QIS3"/>
<protein>
    <submittedName>
        <fullName evidence="3">Glycosyltransferase WbuB</fullName>
    </submittedName>
</protein>
<evidence type="ECO:0000259" key="2">
    <source>
        <dbReference type="Pfam" id="PF13579"/>
    </source>
</evidence>
<dbReference type="Proteomes" id="UP000237682">
    <property type="component" value="Unassembled WGS sequence"/>
</dbReference>
<dbReference type="PANTHER" id="PTHR12526">
    <property type="entry name" value="GLYCOSYLTRANSFERASE"/>
    <property type="match status" value="1"/>
</dbReference>
<dbReference type="InterPro" id="IPR001296">
    <property type="entry name" value="Glyco_trans_1"/>
</dbReference>
<reference evidence="3 4" key="1">
    <citation type="submission" date="2018-02" db="EMBL/GenBank/DDBJ databases">
        <title>Whole genome sequencing of endophytic bacterium.</title>
        <authorList>
            <person name="Eedara R."/>
            <person name="Podile A.R."/>
        </authorList>
    </citation>
    <scope>NUCLEOTIDE SEQUENCE [LARGE SCALE GENOMIC DNA]</scope>
    <source>
        <strain evidence="3 4">RP1T</strain>
    </source>
</reference>
<evidence type="ECO:0000313" key="4">
    <source>
        <dbReference type="Proteomes" id="UP000237682"/>
    </source>
</evidence>
<dbReference type="Pfam" id="PF00534">
    <property type="entry name" value="Glycos_transf_1"/>
    <property type="match status" value="1"/>
</dbReference>
<dbReference type="SUPFAM" id="SSF53756">
    <property type="entry name" value="UDP-Glycosyltransferase/glycogen phosphorylase"/>
    <property type="match status" value="1"/>
</dbReference>
<organism evidence="3 4">
    <name type="scientific">Labrys okinawensis</name>
    <dbReference type="NCBI Taxonomy" id="346911"/>
    <lineage>
        <taxon>Bacteria</taxon>
        <taxon>Pseudomonadati</taxon>
        <taxon>Pseudomonadota</taxon>
        <taxon>Alphaproteobacteria</taxon>
        <taxon>Hyphomicrobiales</taxon>
        <taxon>Xanthobacteraceae</taxon>
        <taxon>Labrys</taxon>
    </lineage>
</organism>
<name>A0A2S9QIS3_9HYPH</name>
<dbReference type="OrthoDB" id="185319at2"/>
<evidence type="ECO:0000259" key="1">
    <source>
        <dbReference type="Pfam" id="PF00534"/>
    </source>
</evidence>
<feature type="domain" description="Glycosyl transferase family 1" evidence="1">
    <location>
        <begin position="218"/>
        <end position="385"/>
    </location>
</feature>
<dbReference type="CDD" id="cd03794">
    <property type="entry name" value="GT4_WbuB-like"/>
    <property type="match status" value="1"/>
</dbReference>
<accession>A0A2S9QIS3</accession>
<dbReference type="GO" id="GO:0016757">
    <property type="term" value="F:glycosyltransferase activity"/>
    <property type="evidence" value="ECO:0007669"/>
    <property type="project" value="UniProtKB-ARBA"/>
</dbReference>
<dbReference type="InterPro" id="IPR028098">
    <property type="entry name" value="Glyco_trans_4-like_N"/>
</dbReference>
<proteinExistence type="predicted"/>
<dbReference type="Gene3D" id="3.40.50.2000">
    <property type="entry name" value="Glycogen Phosphorylase B"/>
    <property type="match status" value="2"/>
</dbReference>
<keyword evidence="4" id="KW-1185">Reference proteome</keyword>
<dbReference type="Pfam" id="PF13579">
    <property type="entry name" value="Glyco_trans_4_4"/>
    <property type="match status" value="1"/>
</dbReference>
<feature type="domain" description="Glycosyltransferase subfamily 4-like N-terminal" evidence="2">
    <location>
        <begin position="25"/>
        <end position="201"/>
    </location>
</feature>
<evidence type="ECO:0000313" key="3">
    <source>
        <dbReference type="EMBL" id="PRH89257.1"/>
    </source>
</evidence>
<gene>
    <name evidence="3" type="ORF">C5L14_01285</name>
</gene>
<dbReference type="RefSeq" id="WP_105860223.1">
    <property type="nucleotide sequence ID" value="NZ_PUEJ01000001.1"/>
</dbReference>
<sequence length="419" mass="45467">MASKQRRVLLVNRYFHPDTSATSQIASDLAAFLAGQGWEVVAITGAGRYDEPTRRLDSEAVLPGVSIHRVGPLTEAGPSLLRRAAAALAVHAALAFEVWRRSRAGDLVVVKTDPPLLSVSLLPVVLARRLRQVNWLQDIYPEVAAELGVKAGRGLLGGVLRSLRNASLRHAVMNVAVGDGMKTKVAGFGVPASRIATICNWCDDRRIQPADAEPNRLRRDWGLQDKFVIGYSGNLGRAHEIDTLIGAARLLRDEPGIAFLFIGNGYLIPCLKRAVADQGLETMFRFRPYQDAGTLPQSLTVPDIHWLSLNPRLEGLIVPSKFYGIAAAGKPMIAVMARDGEISSLIRRSDCGAVVAPGDSVGFATIVREWRSRPDLLAEKGRNARALIDSGLDRLSSLHGWQELLLSVEGPAKSRAPRP</sequence>
<dbReference type="EMBL" id="PUEJ01000001">
    <property type="protein sequence ID" value="PRH89257.1"/>
    <property type="molecule type" value="Genomic_DNA"/>
</dbReference>